<name>A0A183ICV6_9BILA</name>
<keyword evidence="6 8" id="KW-0446">Lipid-binding</keyword>
<evidence type="ECO:0000313" key="11">
    <source>
        <dbReference type="EMBL" id="VDO94369.1"/>
    </source>
</evidence>
<evidence type="ECO:0000313" key="13">
    <source>
        <dbReference type="WBParaSite" id="SBAD_0000151201-mRNA-1"/>
    </source>
</evidence>
<proteinExistence type="inferred from homology"/>
<reference evidence="13" key="1">
    <citation type="submission" date="2016-06" db="UniProtKB">
        <authorList>
            <consortium name="WormBaseParasite"/>
        </authorList>
    </citation>
    <scope>IDENTIFICATION</scope>
</reference>
<evidence type="ECO:0000256" key="5">
    <source>
        <dbReference type="ARBA" id="ARBA00022946"/>
    </source>
</evidence>
<dbReference type="InterPro" id="IPR048674">
    <property type="entry name" value="COQ9_HTH"/>
</dbReference>
<dbReference type="GO" id="GO:0008289">
    <property type="term" value="F:lipid binding"/>
    <property type="evidence" value="ECO:0007669"/>
    <property type="project" value="UniProtKB-UniRule"/>
</dbReference>
<comment type="subcellular location">
    <subcellularLocation>
        <location evidence="1 8">Mitochondrion</location>
    </subcellularLocation>
</comment>
<evidence type="ECO:0000313" key="12">
    <source>
        <dbReference type="Proteomes" id="UP000270296"/>
    </source>
</evidence>
<organism evidence="13">
    <name type="scientific">Soboliphyme baturini</name>
    <dbReference type="NCBI Taxonomy" id="241478"/>
    <lineage>
        <taxon>Eukaryota</taxon>
        <taxon>Metazoa</taxon>
        <taxon>Ecdysozoa</taxon>
        <taxon>Nematoda</taxon>
        <taxon>Enoplea</taxon>
        <taxon>Dorylaimia</taxon>
        <taxon>Dioctophymatida</taxon>
        <taxon>Dioctophymatoidea</taxon>
        <taxon>Soboliphymatidae</taxon>
        <taxon>Soboliphyme</taxon>
    </lineage>
</organism>
<sequence length="269" mass="30364">MTATSLRTAILDEALKFVPALGWTSEAVGAGAMFLKYSSSLKDIFDYPSAELVLHFYKQCNERLRLTLEDMRRERLETTANTYSVSNFLEKSVYARLRMLAPYARSWPQACAEIFTPRHAVTALKFKSDMCDDIWFYAGDRSTDINGATVEQVDKFKYLGIVFTSDGKLEVEIDGRIGVASGVLRKLARSIVTKAELSLKTKLSMFKSIFIPILIYAHESRTMTEKLRTRVQAAEMGFLRRVAGLTRLDMVRESDIQKSLCCTAFASPD</sequence>
<accession>A0A183ICV6</accession>
<dbReference type="EMBL" id="UZAM01006829">
    <property type="protein sequence ID" value="VDO94369.1"/>
    <property type="molecule type" value="Genomic_DNA"/>
</dbReference>
<comment type="similarity">
    <text evidence="3 8">Belongs to the COQ9 family.</text>
</comment>
<dbReference type="NCBIfam" id="TIGR02396">
    <property type="entry name" value="diverge_rpsU"/>
    <property type="match status" value="1"/>
</dbReference>
<feature type="domain" description="COQ9 C-terminal" evidence="9">
    <location>
        <begin position="122"/>
        <end position="146"/>
    </location>
</feature>
<dbReference type="UniPathway" id="UPA00232"/>
<evidence type="ECO:0000256" key="3">
    <source>
        <dbReference type="ARBA" id="ARBA00010766"/>
    </source>
</evidence>
<dbReference type="OrthoDB" id="425681at2759"/>
<dbReference type="WBParaSite" id="SBAD_0000151201-mRNA-1">
    <property type="protein sequence ID" value="SBAD_0000151201-mRNA-1"/>
    <property type="gene ID" value="SBAD_0000151201"/>
</dbReference>
<dbReference type="InterPro" id="IPR012762">
    <property type="entry name" value="Ubiq_biosynth_COQ9"/>
</dbReference>
<dbReference type="Pfam" id="PF21392">
    <property type="entry name" value="COQ9_N"/>
    <property type="match status" value="1"/>
</dbReference>
<dbReference type="PANTHER" id="PTHR21427">
    <property type="entry name" value="UBIQUINONE BIOSYNTHESIS PROTEIN COQ9, MITOCHONDRIAL"/>
    <property type="match status" value="1"/>
</dbReference>
<evidence type="ECO:0000256" key="2">
    <source>
        <dbReference type="ARBA" id="ARBA00004749"/>
    </source>
</evidence>
<keyword evidence="4 8" id="KW-0831">Ubiquinone biosynthesis</keyword>
<dbReference type="GO" id="GO:0006744">
    <property type="term" value="P:ubiquinone biosynthetic process"/>
    <property type="evidence" value="ECO:0007669"/>
    <property type="project" value="UniProtKB-UniRule"/>
</dbReference>
<evidence type="ECO:0000259" key="9">
    <source>
        <dbReference type="Pfam" id="PF08511"/>
    </source>
</evidence>
<keyword evidence="12" id="KW-1185">Reference proteome</keyword>
<dbReference type="GO" id="GO:0005743">
    <property type="term" value="C:mitochondrial inner membrane"/>
    <property type="evidence" value="ECO:0007669"/>
    <property type="project" value="TreeGrafter"/>
</dbReference>
<feature type="domain" description="Ubiquinone biosynthesis protein COQ9 HTH" evidence="10">
    <location>
        <begin position="6"/>
        <end position="32"/>
    </location>
</feature>
<evidence type="ECO:0000259" key="10">
    <source>
        <dbReference type="Pfam" id="PF21392"/>
    </source>
</evidence>
<evidence type="ECO:0000256" key="7">
    <source>
        <dbReference type="ARBA" id="ARBA00023128"/>
    </source>
</evidence>
<dbReference type="PANTHER" id="PTHR21427:SF19">
    <property type="entry name" value="UBIQUINONE BIOSYNTHESIS PROTEIN COQ9, MITOCHONDRIAL"/>
    <property type="match status" value="1"/>
</dbReference>
<evidence type="ECO:0000256" key="8">
    <source>
        <dbReference type="RuleBase" id="RU366063"/>
    </source>
</evidence>
<keyword evidence="7 8" id="KW-0496">Mitochondrion</keyword>
<dbReference type="AlphaFoldDB" id="A0A183ICV6"/>
<evidence type="ECO:0000256" key="6">
    <source>
        <dbReference type="ARBA" id="ARBA00023121"/>
    </source>
</evidence>
<comment type="pathway">
    <text evidence="2 8">Cofactor biosynthesis; ubiquinone biosynthesis.</text>
</comment>
<evidence type="ECO:0000256" key="1">
    <source>
        <dbReference type="ARBA" id="ARBA00004173"/>
    </source>
</evidence>
<keyword evidence="5" id="KW-0809">Transit peptide</keyword>
<evidence type="ECO:0000256" key="4">
    <source>
        <dbReference type="ARBA" id="ARBA00022688"/>
    </source>
</evidence>
<dbReference type="Proteomes" id="UP000270296">
    <property type="component" value="Unassembled WGS sequence"/>
</dbReference>
<dbReference type="InterPro" id="IPR013718">
    <property type="entry name" value="COQ9_C"/>
</dbReference>
<dbReference type="Pfam" id="PF08511">
    <property type="entry name" value="COQ9"/>
    <property type="match status" value="1"/>
</dbReference>
<reference evidence="11 12" key="2">
    <citation type="submission" date="2018-11" db="EMBL/GenBank/DDBJ databases">
        <authorList>
            <consortium name="Pathogen Informatics"/>
        </authorList>
    </citation>
    <scope>NUCLEOTIDE SEQUENCE [LARGE SCALE GENOMIC DNA]</scope>
</reference>
<gene>
    <name evidence="11" type="ORF">SBAD_LOCUS1450</name>
</gene>
<comment type="function">
    <text evidence="8">Membrane-associated protein that warps the membrane surface to access and bind aromatic isoprenes with high specificity, including ubiquinone (CoQ) isoprene intermediates and presents them directly to Coq7, therefore facilitating the Coq7-mediated hydroxylase step. Participates in the biosynthesis of coenzyme Q, also named ubiquinone, an essential lipid-soluble electron transporter for aerobic cellular respiration.</text>
</comment>
<protein>
    <recommendedName>
        <fullName evidence="8">Ubiquinone biosynthesis protein</fullName>
    </recommendedName>
</protein>